<dbReference type="GO" id="GO:0042744">
    <property type="term" value="P:hydrogen peroxide catabolic process"/>
    <property type="evidence" value="ECO:0007669"/>
    <property type="project" value="TreeGrafter"/>
</dbReference>
<dbReference type="CTD" id="561790"/>
<evidence type="ECO:0000256" key="3">
    <source>
        <dbReference type="ARBA" id="ARBA00022617"/>
    </source>
</evidence>
<dbReference type="AlphaFoldDB" id="A0A8C5GGH1"/>
<dbReference type="RefSeq" id="XP_028331615.1">
    <property type="nucleotide sequence ID" value="XM_028475814.1"/>
</dbReference>
<dbReference type="PANTHER" id="PTHR11442:SF41">
    <property type="entry name" value="HEMOGLOBIN SUBUNIT ZETA"/>
    <property type="match status" value="1"/>
</dbReference>
<dbReference type="GO" id="GO:0005506">
    <property type="term" value="F:iron ion binding"/>
    <property type="evidence" value="ECO:0007669"/>
    <property type="project" value="InterPro"/>
</dbReference>
<evidence type="ECO:0000256" key="4">
    <source>
        <dbReference type="ARBA" id="ARBA00022621"/>
    </source>
</evidence>
<evidence type="ECO:0000256" key="7">
    <source>
        <dbReference type="RuleBase" id="RU000356"/>
    </source>
</evidence>
<dbReference type="InterPro" id="IPR000971">
    <property type="entry name" value="Globin"/>
</dbReference>
<dbReference type="SUPFAM" id="SSF46458">
    <property type="entry name" value="Globin-like"/>
    <property type="match status" value="1"/>
</dbReference>
<dbReference type="GO" id="GO:0004601">
    <property type="term" value="F:peroxidase activity"/>
    <property type="evidence" value="ECO:0007669"/>
    <property type="project" value="TreeGrafter"/>
</dbReference>
<comment type="similarity">
    <text evidence="1 7">Belongs to the globin family.</text>
</comment>
<reference evidence="9" key="2">
    <citation type="submission" date="2025-08" db="UniProtKB">
        <authorList>
            <consortium name="Ensembl"/>
        </authorList>
    </citation>
    <scope>IDENTIFICATION</scope>
</reference>
<dbReference type="GO" id="GO:0031838">
    <property type="term" value="C:haptoglobin-hemoglobin complex"/>
    <property type="evidence" value="ECO:0007669"/>
    <property type="project" value="TreeGrafter"/>
</dbReference>
<dbReference type="GO" id="GO:0043177">
    <property type="term" value="F:organic acid binding"/>
    <property type="evidence" value="ECO:0007669"/>
    <property type="project" value="TreeGrafter"/>
</dbReference>
<reference evidence="9" key="3">
    <citation type="submission" date="2025-09" db="UniProtKB">
        <authorList>
            <consortium name="Ensembl"/>
        </authorList>
    </citation>
    <scope>IDENTIFICATION</scope>
</reference>
<keyword evidence="6" id="KW-0408">Iron</keyword>
<keyword evidence="5" id="KW-0479">Metal-binding</keyword>
<evidence type="ECO:0000259" key="8">
    <source>
        <dbReference type="PROSITE" id="PS01033"/>
    </source>
</evidence>
<evidence type="ECO:0000256" key="1">
    <source>
        <dbReference type="ARBA" id="ARBA00008705"/>
    </source>
</evidence>
<keyword evidence="10" id="KW-1185">Reference proteome</keyword>
<protein>
    <submittedName>
        <fullName evidence="9">Hemoglobin subunit alpha-like</fullName>
    </submittedName>
</protein>
<evidence type="ECO:0000256" key="2">
    <source>
        <dbReference type="ARBA" id="ARBA00022448"/>
    </source>
</evidence>
<reference evidence="9" key="1">
    <citation type="submission" date="2020-06" db="EMBL/GenBank/DDBJ databases">
        <authorList>
            <consortium name="Wellcome Sanger Institute Data Sharing"/>
        </authorList>
    </citation>
    <scope>NUCLEOTIDE SEQUENCE [LARGE SCALE GENOMIC DNA]</scope>
</reference>
<dbReference type="GO" id="GO:0072562">
    <property type="term" value="C:blood microparticle"/>
    <property type="evidence" value="ECO:0007669"/>
    <property type="project" value="TreeGrafter"/>
</dbReference>
<dbReference type="Ensembl" id="ENSGWIT00000032638.1">
    <property type="protein sequence ID" value="ENSGWIP00000029923.1"/>
    <property type="gene ID" value="ENSGWIG00000015606.1"/>
</dbReference>
<dbReference type="GO" id="GO:0005344">
    <property type="term" value="F:oxygen carrier activity"/>
    <property type="evidence" value="ECO:0007669"/>
    <property type="project" value="UniProtKB-KW"/>
</dbReference>
<sequence length="143" mass="15786">MSLNQKDKTAVRSLWAKVSPSANVIGEEALGRLLIVYPQTKIYFSHWNDLSLGSAPVKKHGKNVMGAVAKAVDCIDDLNAGMQSLSELHAFKLRVDPANFKLLAHCIMVVISTKFPVEFTPEAHMALDKFLTCLALALSEKYR</sequence>
<dbReference type="GO" id="GO:0019825">
    <property type="term" value="F:oxygen binding"/>
    <property type="evidence" value="ECO:0007669"/>
    <property type="project" value="InterPro"/>
</dbReference>
<dbReference type="FunFam" id="1.10.490.10:FF:000002">
    <property type="entry name" value="Hemoglobin subunit alpha"/>
    <property type="match status" value="1"/>
</dbReference>
<dbReference type="InterPro" id="IPR002339">
    <property type="entry name" value="Hemoglobin_pi"/>
</dbReference>
<dbReference type="GeneID" id="114481222"/>
<evidence type="ECO:0000313" key="10">
    <source>
        <dbReference type="Proteomes" id="UP000694680"/>
    </source>
</evidence>
<keyword evidence="3 7" id="KW-0349">Heme</keyword>
<dbReference type="Proteomes" id="UP000694680">
    <property type="component" value="Chromosome 19"/>
</dbReference>
<organism evidence="9 10">
    <name type="scientific">Gouania willdenowi</name>
    <name type="common">Blunt-snouted clingfish</name>
    <name type="synonym">Lepadogaster willdenowi</name>
    <dbReference type="NCBI Taxonomy" id="441366"/>
    <lineage>
        <taxon>Eukaryota</taxon>
        <taxon>Metazoa</taxon>
        <taxon>Chordata</taxon>
        <taxon>Craniata</taxon>
        <taxon>Vertebrata</taxon>
        <taxon>Euteleostomi</taxon>
        <taxon>Actinopterygii</taxon>
        <taxon>Neopterygii</taxon>
        <taxon>Teleostei</taxon>
        <taxon>Neoteleostei</taxon>
        <taxon>Acanthomorphata</taxon>
        <taxon>Ovalentaria</taxon>
        <taxon>Blenniimorphae</taxon>
        <taxon>Blenniiformes</taxon>
        <taxon>Gobiesocoidei</taxon>
        <taxon>Gobiesocidae</taxon>
        <taxon>Gobiesocinae</taxon>
        <taxon>Gouania</taxon>
    </lineage>
</organism>
<dbReference type="PRINTS" id="PR00815">
    <property type="entry name" value="PIHAEM"/>
</dbReference>
<dbReference type="GO" id="GO:0005833">
    <property type="term" value="C:hemoglobin complex"/>
    <property type="evidence" value="ECO:0007669"/>
    <property type="project" value="InterPro"/>
</dbReference>
<dbReference type="Gene3D" id="1.10.490.10">
    <property type="entry name" value="Globins"/>
    <property type="match status" value="1"/>
</dbReference>
<evidence type="ECO:0000256" key="5">
    <source>
        <dbReference type="ARBA" id="ARBA00022723"/>
    </source>
</evidence>
<dbReference type="PRINTS" id="PR00612">
    <property type="entry name" value="ALPHAHAEM"/>
</dbReference>
<dbReference type="PANTHER" id="PTHR11442">
    <property type="entry name" value="HEMOGLOBIN FAMILY MEMBER"/>
    <property type="match status" value="1"/>
</dbReference>
<dbReference type="InterPro" id="IPR012292">
    <property type="entry name" value="Globin/Proto"/>
</dbReference>
<dbReference type="InterPro" id="IPR009050">
    <property type="entry name" value="Globin-like_sf"/>
</dbReference>
<dbReference type="Pfam" id="PF00042">
    <property type="entry name" value="Globin"/>
    <property type="match status" value="1"/>
</dbReference>
<dbReference type="CDD" id="cd08927">
    <property type="entry name" value="Hb-alpha-like"/>
    <property type="match status" value="1"/>
</dbReference>
<name>A0A8C5GGH1_GOUWI</name>
<accession>A0A8C5GGH1</accession>
<evidence type="ECO:0000256" key="6">
    <source>
        <dbReference type="ARBA" id="ARBA00023004"/>
    </source>
</evidence>
<dbReference type="GO" id="GO:0031720">
    <property type="term" value="F:haptoglobin binding"/>
    <property type="evidence" value="ECO:0007669"/>
    <property type="project" value="TreeGrafter"/>
</dbReference>
<dbReference type="GO" id="GO:0020037">
    <property type="term" value="F:heme binding"/>
    <property type="evidence" value="ECO:0007669"/>
    <property type="project" value="InterPro"/>
</dbReference>
<dbReference type="InterPro" id="IPR050056">
    <property type="entry name" value="Hemoglobin_oxygen_transport"/>
</dbReference>
<dbReference type="InterPro" id="IPR002338">
    <property type="entry name" value="Hemoglobin_a-typ"/>
</dbReference>
<evidence type="ECO:0000313" key="9">
    <source>
        <dbReference type="Ensembl" id="ENSGWIP00000029923.1"/>
    </source>
</evidence>
<keyword evidence="4 7" id="KW-0561">Oxygen transport</keyword>
<proteinExistence type="inferred from homology"/>
<dbReference type="PROSITE" id="PS01033">
    <property type="entry name" value="GLOBIN"/>
    <property type="match status" value="1"/>
</dbReference>
<gene>
    <name evidence="9" type="primary">hbae5</name>
</gene>
<keyword evidence="2 7" id="KW-0813">Transport</keyword>
<dbReference type="OrthoDB" id="8751793at2759"/>
<feature type="domain" description="Globin" evidence="8">
    <location>
        <begin position="2"/>
        <end position="143"/>
    </location>
</feature>